<dbReference type="Proteomes" id="UP001324115">
    <property type="component" value="Unassembled WGS sequence"/>
</dbReference>
<sequence>MAEAVLTDVAKEILSKLIPLVTEQIGLFWGFNDELTRLRESVELIQSVLADAERRQAREEAVRLWLRRLKDLAYDADDVLDELAKVCFFFSFSNPIAFRIKMGNKVKTISESLKKINEDANGFGLTRAKLVNAKPEIIPNRETDSSVDNSEIVGREDQVLEIVDLLLSATNQQLSVIPIVGMAGLGKTTLAKLVYNHELVKRHFDKTIWVCISDDFNDKRILREALESLTHNSSTLENKNTILECLKKELQGKKYLLILDDVWNEESVKWDSLRSCLLGITPNAGNSIILTTRSDKVAKITMTLPQNNLKKLSEDESWSIIKKKVALNERVPLTHDLEAIGRDIAKKCGGVPLAAKVLGGTMSHKKEKSEWLAIQNNEIWNSLNGSNEMINKEELIQLWMAEGFLQPSLGGCQVMEDIGNRCFDILLANSLFQDEEKDEYDNIFICKMHDLVHDLALLVSKLETLILNEDLRDDIGLVRHLVIQSKGKTIQRIPFLKDGVWKLRTIISENAALGNAIFNFECLRVLKFYGNSIKELPSSIGLLIHLRLFSISSTYIKVLPKAITKLYNLQTLRVEGCNNLKEFPKDLKNLINLRHIYFDGYRFSQIPKDLGQLTCLQTLQCFVVGQGIGFQIEELGCLSQLKGKLVIHRLEHVKDKEASKNARLVEKVKVYKLGFWWSKNREGNRNNDEEVLEGLQPHQYLKSLTINGFGGEKFPSWMLTSHDARGGFLLYDNLINITLFDCNKCEVLPTLGLLPCLRDLHIHGMDNVRSIGSEFYGNYNDGGYDKILFPCLKSLQLSWMRNLVEWTDAMEPTTTGTVFPCLEKLSINGYEQLKSAPCHFPSLEKLKIRQTNSTTFEKISSKLTTLTSLDIWGISELASLPEQLLKNNSSLMSLSIWYCDDLVSLSPHGDVWGFYTSLRSLEIYHCKKLSYLPDGLHTLRSLEEFKVCGCTNLRSFPSIKGVALLLRTLAISCNDEVLPIGLQSCKSLSSLAICGCPNLISTPNLQDLHSLSSLTITSCKRLMGLPDELDYLTRLKDLSIGGLHGWAKLNSLPEDIQRFTALTKLWIHNFDQMEALPEWLGYLSSLQWLDLSKCMNLMYLPTAEAMQHLTYLNIEVCPKLKERCVKGSGAEWLKIAHIPNINLR</sequence>
<dbReference type="InterPro" id="IPR002182">
    <property type="entry name" value="NB-ARC"/>
</dbReference>
<organism evidence="10 11">
    <name type="scientific">Quercus rubra</name>
    <name type="common">Northern red oak</name>
    <name type="synonym">Quercus borealis</name>
    <dbReference type="NCBI Taxonomy" id="3512"/>
    <lineage>
        <taxon>Eukaryota</taxon>
        <taxon>Viridiplantae</taxon>
        <taxon>Streptophyta</taxon>
        <taxon>Embryophyta</taxon>
        <taxon>Tracheophyta</taxon>
        <taxon>Spermatophyta</taxon>
        <taxon>Magnoliopsida</taxon>
        <taxon>eudicotyledons</taxon>
        <taxon>Gunneridae</taxon>
        <taxon>Pentapetalae</taxon>
        <taxon>rosids</taxon>
        <taxon>fabids</taxon>
        <taxon>Fagales</taxon>
        <taxon>Fagaceae</taxon>
        <taxon>Quercus</taxon>
    </lineage>
</organism>
<feature type="domain" description="R13L1/DRL21-like LRR repeat region" evidence="9">
    <location>
        <begin position="632"/>
        <end position="765"/>
    </location>
</feature>
<dbReference type="FunFam" id="3.40.50.300:FF:001091">
    <property type="entry name" value="Probable disease resistance protein At1g61300"/>
    <property type="match status" value="1"/>
</dbReference>
<comment type="caution">
    <text evidence="10">The sequence shown here is derived from an EMBL/GenBank/DDBJ whole genome shotgun (WGS) entry which is preliminary data.</text>
</comment>
<dbReference type="PANTHER" id="PTHR36766">
    <property type="entry name" value="PLANT BROAD-SPECTRUM MILDEW RESISTANCE PROTEIN RPW8"/>
    <property type="match status" value="1"/>
</dbReference>
<evidence type="ECO:0008006" key="12">
    <source>
        <dbReference type="Google" id="ProtNLM"/>
    </source>
</evidence>
<evidence type="ECO:0000256" key="5">
    <source>
        <dbReference type="ARBA" id="ARBA00022840"/>
    </source>
</evidence>
<evidence type="ECO:0000259" key="7">
    <source>
        <dbReference type="Pfam" id="PF18052"/>
    </source>
</evidence>
<dbReference type="Gene3D" id="3.40.50.300">
    <property type="entry name" value="P-loop containing nucleotide triphosphate hydrolases"/>
    <property type="match status" value="1"/>
</dbReference>
<reference evidence="10 11" key="1">
    <citation type="journal article" date="2023" name="G3 (Bethesda)">
        <title>A haplotype-resolved chromosome-scale genome for Quercus rubra L. provides insights into the genetics of adaptive traits for red oak species.</title>
        <authorList>
            <person name="Kapoor B."/>
            <person name="Jenkins J."/>
            <person name="Schmutz J."/>
            <person name="Zhebentyayeva T."/>
            <person name="Kuelheim C."/>
            <person name="Coggeshall M."/>
            <person name="Heim C."/>
            <person name="Lasky J.R."/>
            <person name="Leites L."/>
            <person name="Islam-Faridi N."/>
            <person name="Romero-Severson J."/>
            <person name="DeLeo V.L."/>
            <person name="Lucas S.M."/>
            <person name="Lazic D."/>
            <person name="Gailing O."/>
            <person name="Carlson J."/>
            <person name="Staton M."/>
        </authorList>
    </citation>
    <scope>NUCLEOTIDE SEQUENCE [LARGE SCALE GENOMIC DNA]</scope>
    <source>
        <strain evidence="10">Pseudo-F2</strain>
    </source>
</reference>
<keyword evidence="1" id="KW-0433">Leucine-rich repeat</keyword>
<evidence type="ECO:0000259" key="6">
    <source>
        <dbReference type="Pfam" id="PF00931"/>
    </source>
</evidence>
<evidence type="ECO:0000313" key="10">
    <source>
        <dbReference type="EMBL" id="KAK4566170.1"/>
    </source>
</evidence>
<dbReference type="InterPro" id="IPR042197">
    <property type="entry name" value="Apaf_helical"/>
</dbReference>
<dbReference type="PRINTS" id="PR00364">
    <property type="entry name" value="DISEASERSIST"/>
</dbReference>
<protein>
    <recommendedName>
        <fullName evidence="12">CC-NBS-LRR protein</fullName>
    </recommendedName>
</protein>
<dbReference type="Pfam" id="PF23559">
    <property type="entry name" value="WHD_DRP"/>
    <property type="match status" value="1"/>
</dbReference>
<evidence type="ECO:0000256" key="3">
    <source>
        <dbReference type="ARBA" id="ARBA00022741"/>
    </source>
</evidence>
<dbReference type="GO" id="GO:0005524">
    <property type="term" value="F:ATP binding"/>
    <property type="evidence" value="ECO:0007669"/>
    <property type="project" value="UniProtKB-KW"/>
</dbReference>
<dbReference type="InterPro" id="IPR038005">
    <property type="entry name" value="RX-like_CC"/>
</dbReference>
<keyword evidence="4" id="KW-0611">Plant defense</keyword>
<dbReference type="InterPro" id="IPR041118">
    <property type="entry name" value="Rx_N"/>
</dbReference>
<dbReference type="InterPro" id="IPR032675">
    <property type="entry name" value="LRR_dom_sf"/>
</dbReference>
<dbReference type="PANTHER" id="PTHR36766:SF70">
    <property type="entry name" value="DISEASE RESISTANCE PROTEIN RGA4"/>
    <property type="match status" value="1"/>
</dbReference>
<dbReference type="Gene3D" id="3.80.10.10">
    <property type="entry name" value="Ribonuclease Inhibitor"/>
    <property type="match status" value="3"/>
</dbReference>
<keyword evidence="3" id="KW-0547">Nucleotide-binding</keyword>
<evidence type="ECO:0000256" key="2">
    <source>
        <dbReference type="ARBA" id="ARBA00022737"/>
    </source>
</evidence>
<dbReference type="GO" id="GO:0006952">
    <property type="term" value="P:defense response"/>
    <property type="evidence" value="ECO:0007669"/>
    <property type="project" value="UniProtKB-KW"/>
</dbReference>
<dbReference type="Pfam" id="PF18052">
    <property type="entry name" value="Rx_N"/>
    <property type="match status" value="1"/>
</dbReference>
<evidence type="ECO:0000256" key="4">
    <source>
        <dbReference type="ARBA" id="ARBA00022821"/>
    </source>
</evidence>
<feature type="domain" description="NB-ARC" evidence="6">
    <location>
        <begin position="156"/>
        <end position="327"/>
    </location>
</feature>
<dbReference type="Pfam" id="PF25019">
    <property type="entry name" value="LRR_R13L1-DRL21"/>
    <property type="match status" value="2"/>
</dbReference>
<dbReference type="EMBL" id="JAXUIC010000010">
    <property type="protein sequence ID" value="KAK4566170.1"/>
    <property type="molecule type" value="Genomic_DNA"/>
</dbReference>
<keyword evidence="2" id="KW-0677">Repeat</keyword>
<dbReference type="SUPFAM" id="SSF52058">
    <property type="entry name" value="L domain-like"/>
    <property type="match status" value="2"/>
</dbReference>
<gene>
    <name evidence="10" type="ORF">RGQ29_002406</name>
</gene>
<dbReference type="Gene3D" id="1.10.8.430">
    <property type="entry name" value="Helical domain of apoptotic protease-activating factors"/>
    <property type="match status" value="1"/>
</dbReference>
<dbReference type="GO" id="GO:0043531">
    <property type="term" value="F:ADP binding"/>
    <property type="evidence" value="ECO:0007669"/>
    <property type="project" value="InterPro"/>
</dbReference>
<evidence type="ECO:0000313" key="11">
    <source>
        <dbReference type="Proteomes" id="UP001324115"/>
    </source>
</evidence>
<keyword evidence="11" id="KW-1185">Reference proteome</keyword>
<evidence type="ECO:0000259" key="9">
    <source>
        <dbReference type="Pfam" id="PF25019"/>
    </source>
</evidence>
<dbReference type="Pfam" id="PF00931">
    <property type="entry name" value="NB-ARC"/>
    <property type="match status" value="1"/>
</dbReference>
<evidence type="ECO:0000256" key="1">
    <source>
        <dbReference type="ARBA" id="ARBA00022614"/>
    </source>
</evidence>
<dbReference type="InterPro" id="IPR058922">
    <property type="entry name" value="WHD_DRP"/>
</dbReference>
<feature type="domain" description="Disease resistance protein winged helix" evidence="8">
    <location>
        <begin position="388"/>
        <end position="456"/>
    </location>
</feature>
<dbReference type="InterPro" id="IPR056789">
    <property type="entry name" value="LRR_R13L1-DRL21"/>
</dbReference>
<proteinExistence type="predicted"/>
<feature type="domain" description="R13L1/DRL21-like LRR repeat region" evidence="9">
    <location>
        <begin position="1054"/>
        <end position="1116"/>
    </location>
</feature>
<dbReference type="CDD" id="cd14798">
    <property type="entry name" value="RX-CC_like"/>
    <property type="match status" value="1"/>
</dbReference>
<keyword evidence="5" id="KW-0067">ATP-binding</keyword>
<dbReference type="InterPro" id="IPR027417">
    <property type="entry name" value="P-loop_NTPase"/>
</dbReference>
<dbReference type="AlphaFoldDB" id="A0AAN7E947"/>
<dbReference type="SUPFAM" id="SSF52540">
    <property type="entry name" value="P-loop containing nucleoside triphosphate hydrolases"/>
    <property type="match status" value="1"/>
</dbReference>
<name>A0AAN7E947_QUERU</name>
<feature type="domain" description="Disease resistance N-terminal" evidence="7">
    <location>
        <begin position="11"/>
        <end position="83"/>
    </location>
</feature>
<accession>A0AAN7E947</accession>
<evidence type="ECO:0000259" key="8">
    <source>
        <dbReference type="Pfam" id="PF23559"/>
    </source>
</evidence>
<dbReference type="Gene3D" id="1.20.5.4130">
    <property type="match status" value="1"/>
</dbReference>
<dbReference type="GO" id="GO:0051707">
    <property type="term" value="P:response to other organism"/>
    <property type="evidence" value="ECO:0007669"/>
    <property type="project" value="UniProtKB-ARBA"/>
</dbReference>